<name>A0A225W7S2_9STRA</name>
<dbReference type="Proteomes" id="UP000198211">
    <property type="component" value="Unassembled WGS sequence"/>
</dbReference>
<dbReference type="EMBL" id="NBNE01001578">
    <property type="protein sequence ID" value="OWZ13444.1"/>
    <property type="molecule type" value="Genomic_DNA"/>
</dbReference>
<accession>A0A225W7S2</accession>
<organism evidence="1 2">
    <name type="scientific">Phytophthora megakarya</name>
    <dbReference type="NCBI Taxonomy" id="4795"/>
    <lineage>
        <taxon>Eukaryota</taxon>
        <taxon>Sar</taxon>
        <taxon>Stramenopiles</taxon>
        <taxon>Oomycota</taxon>
        <taxon>Peronosporomycetes</taxon>
        <taxon>Peronosporales</taxon>
        <taxon>Peronosporaceae</taxon>
        <taxon>Phytophthora</taxon>
    </lineage>
</organism>
<dbReference type="OrthoDB" id="126444at2759"/>
<keyword evidence="2" id="KW-1185">Reference proteome</keyword>
<protein>
    <submittedName>
        <fullName evidence="1">Uncharacterized protein</fullName>
    </submittedName>
</protein>
<proteinExistence type="predicted"/>
<gene>
    <name evidence="1" type="ORF">PHMEG_00013226</name>
</gene>
<evidence type="ECO:0000313" key="1">
    <source>
        <dbReference type="EMBL" id="OWZ13444.1"/>
    </source>
</evidence>
<comment type="caution">
    <text evidence="1">The sequence shown here is derived from an EMBL/GenBank/DDBJ whole genome shotgun (WGS) entry which is preliminary data.</text>
</comment>
<sequence length="141" mass="15442">MLKELDPCIKEEELDTPVLNQTFGSNWVSAHKKVKLHLLIHTAAGPVEPVQAVDVFIVDADDSEFIVGNDLQTTLGIDVEGQLAMLANRGEDETSGDSIELEADENPAANCLLPVLTNQVMTIFLLPWNVLLTGLWTTGFR</sequence>
<reference evidence="2" key="1">
    <citation type="submission" date="2017-03" db="EMBL/GenBank/DDBJ databases">
        <title>Phytopthora megakarya and P. palmivora, two closely related causual agents of cacao black pod achieved similar genome size and gene model numbers by different mechanisms.</title>
        <authorList>
            <person name="Ali S."/>
            <person name="Shao J."/>
            <person name="Larry D.J."/>
            <person name="Kronmiller B."/>
            <person name="Shen D."/>
            <person name="Strem M.D."/>
            <person name="Melnick R.L."/>
            <person name="Guiltinan M.J."/>
            <person name="Tyler B.M."/>
            <person name="Meinhardt L.W."/>
            <person name="Bailey B.A."/>
        </authorList>
    </citation>
    <scope>NUCLEOTIDE SEQUENCE [LARGE SCALE GENOMIC DNA]</scope>
    <source>
        <strain evidence="2">zdho120</strain>
    </source>
</reference>
<evidence type="ECO:0000313" key="2">
    <source>
        <dbReference type="Proteomes" id="UP000198211"/>
    </source>
</evidence>
<dbReference type="AlphaFoldDB" id="A0A225W7S2"/>